<dbReference type="InterPro" id="IPR036691">
    <property type="entry name" value="Endo/exonu/phosph_ase_sf"/>
</dbReference>
<feature type="domain" description="Endonuclease/exonuclease/phosphatase" evidence="1">
    <location>
        <begin position="91"/>
        <end position="278"/>
    </location>
</feature>
<dbReference type="PANTHER" id="PTHR42834">
    <property type="entry name" value="ENDONUCLEASE/EXONUCLEASE/PHOSPHATASE FAMILY PROTEIN (AFU_ORTHOLOGUE AFUA_3G09210)"/>
    <property type="match status" value="1"/>
</dbReference>
<evidence type="ECO:0000313" key="2">
    <source>
        <dbReference type="EMBL" id="CAK9077061.1"/>
    </source>
</evidence>
<dbReference type="InterPro" id="IPR005135">
    <property type="entry name" value="Endo/exonuclease/phosphatase"/>
</dbReference>
<evidence type="ECO:0000259" key="1">
    <source>
        <dbReference type="Pfam" id="PF03372"/>
    </source>
</evidence>
<organism evidence="2 3">
    <name type="scientific">Durusdinium trenchii</name>
    <dbReference type="NCBI Taxonomy" id="1381693"/>
    <lineage>
        <taxon>Eukaryota</taxon>
        <taxon>Sar</taxon>
        <taxon>Alveolata</taxon>
        <taxon>Dinophyceae</taxon>
        <taxon>Suessiales</taxon>
        <taxon>Symbiodiniaceae</taxon>
        <taxon>Durusdinium</taxon>
    </lineage>
</organism>
<dbReference type="PANTHER" id="PTHR42834:SF1">
    <property type="entry name" value="ENDONUCLEASE_EXONUCLEASE_PHOSPHATASE FAMILY PROTEIN (AFU_ORTHOLOGUE AFUA_3G09210)"/>
    <property type="match status" value="1"/>
</dbReference>
<evidence type="ECO:0000313" key="3">
    <source>
        <dbReference type="Proteomes" id="UP001642484"/>
    </source>
</evidence>
<proteinExistence type="predicted"/>
<comment type="caution">
    <text evidence="2">The sequence shown here is derived from an EMBL/GenBank/DDBJ whole genome shotgun (WGS) entry which is preliminary data.</text>
</comment>
<dbReference type="Gene3D" id="3.60.10.10">
    <property type="entry name" value="Endonuclease/exonuclease/phosphatase"/>
    <property type="match status" value="1"/>
</dbReference>
<reference evidence="2 3" key="1">
    <citation type="submission" date="2024-02" db="EMBL/GenBank/DDBJ databases">
        <authorList>
            <person name="Chen Y."/>
            <person name="Shah S."/>
            <person name="Dougan E. K."/>
            <person name="Thang M."/>
            <person name="Chan C."/>
        </authorList>
    </citation>
    <scope>NUCLEOTIDE SEQUENCE [LARGE SCALE GENOMIC DNA]</scope>
</reference>
<dbReference type="SUPFAM" id="SSF56219">
    <property type="entry name" value="DNase I-like"/>
    <property type="match status" value="1"/>
</dbReference>
<accession>A0ABP0PN98</accession>
<sequence length="448" mass="49626">MSLCDQRPGATRGSDPWCACNSKGQTITKADACEAAGRRHFCYWSSPSASCRSRGAPDAPPTTSQIPRNVVDCPTQHTPSEPRVQGLLTVATWNVEWLFDGIDDPPPTPALDAAAVSSKVKAVADVLDKLDADIIHLAEVENCMILESVGRRLNRSYQPFMIAGTDTYLRQQVALLSQIGPKSIRRSRERADLPGGKSTGISKHLVADFAVGGRDLQILGLHLKARPHQLDARLQREGQARIAQRIIGKALQLGKDVIVLGDLNDFDSDAPGCGFATPARGNRKAAVISMRRFSTLKLHATAEALPELHACLDALGKRPVVDSQMRAIATDEDKMTKDDKRDFIMFEGQQEYDWERSIGLKMKEQMRRRDVHTQECLQRVTRALTRRWRRQRDRDKAKSMEQIAALTKAMDATEAPRGPRLWTWCKMKDLALVNGMDPPFPGSAGQDS</sequence>
<protein>
    <recommendedName>
        <fullName evidence="1">Endonuclease/exonuclease/phosphatase domain-containing protein</fullName>
    </recommendedName>
</protein>
<name>A0ABP0PN98_9DINO</name>
<gene>
    <name evidence="2" type="ORF">CCMP2556_LOCUS37974</name>
</gene>
<dbReference type="Proteomes" id="UP001642484">
    <property type="component" value="Unassembled WGS sequence"/>
</dbReference>
<dbReference type="Pfam" id="PF03372">
    <property type="entry name" value="Exo_endo_phos"/>
    <property type="match status" value="1"/>
</dbReference>
<dbReference type="EMBL" id="CAXAMN010023361">
    <property type="protein sequence ID" value="CAK9077061.1"/>
    <property type="molecule type" value="Genomic_DNA"/>
</dbReference>
<keyword evidence="3" id="KW-1185">Reference proteome</keyword>